<dbReference type="PANTHER" id="PTHR43747:SF1">
    <property type="entry name" value="SLR1998 PROTEIN"/>
    <property type="match status" value="1"/>
</dbReference>
<sequence>MGYGYWVWLIPLSSGSISIGIVADASIHNFDEMNRFERALAWLHRHEPQCAAAVEQQQDKLQDFRVMKDYAYTCEQVYSGDRWCLVGEAAVSIDPLYSSGSDLIAIGNGLSCDLITRNLNGEDINDLAVGHSQIFLIFAEVWLAAYQGQYPLMGNARVMVAKVIWDTIIYWAFPGLLYFHDKIKSLGESPITMANLYRCWNLHNRVQAFFREWHAIDQPEASSTFADPYSLLDFLVDLHTGMAAGLPDAELELQFAKNARLLEHLAGQLVSTVIEELADHSADAAIQNQIQRWQAEPFLVELIEIYHEEDTVNPIDRSWIMLGYQRQEKQEVLG</sequence>
<protein>
    <recommendedName>
        <fullName evidence="5">Halogenase</fullName>
    </recommendedName>
</protein>
<evidence type="ECO:0000313" key="3">
    <source>
        <dbReference type="EMBL" id="GLV53916.1"/>
    </source>
</evidence>
<dbReference type="EMBL" id="BSRI01000001">
    <property type="protein sequence ID" value="GLV53916.1"/>
    <property type="molecule type" value="Genomic_DNA"/>
</dbReference>
<evidence type="ECO:0000256" key="2">
    <source>
        <dbReference type="SAM" id="Phobius"/>
    </source>
</evidence>
<organism evidence="3 4">
    <name type="scientific">Dictyobacter halimunensis</name>
    <dbReference type="NCBI Taxonomy" id="3026934"/>
    <lineage>
        <taxon>Bacteria</taxon>
        <taxon>Bacillati</taxon>
        <taxon>Chloroflexota</taxon>
        <taxon>Ktedonobacteria</taxon>
        <taxon>Ktedonobacterales</taxon>
        <taxon>Dictyobacteraceae</taxon>
        <taxon>Dictyobacter</taxon>
    </lineage>
</organism>
<gene>
    <name evidence="3" type="ORF">KDH_07670</name>
</gene>
<evidence type="ECO:0000313" key="4">
    <source>
        <dbReference type="Proteomes" id="UP001344906"/>
    </source>
</evidence>
<accession>A0ABQ6FIG3</accession>
<dbReference type="InterPro" id="IPR036188">
    <property type="entry name" value="FAD/NAD-bd_sf"/>
</dbReference>
<keyword evidence="2" id="KW-1133">Transmembrane helix</keyword>
<dbReference type="InterPro" id="IPR050816">
    <property type="entry name" value="Flavin-dep_Halogenase_NPB"/>
</dbReference>
<comment type="similarity">
    <text evidence="1">Belongs to the flavin-dependent halogenase family. Bacterial tryptophan halogenase subfamily.</text>
</comment>
<name>A0ABQ6FIG3_9CHLR</name>
<dbReference type="Proteomes" id="UP001344906">
    <property type="component" value="Unassembled WGS sequence"/>
</dbReference>
<keyword evidence="2" id="KW-0812">Transmembrane</keyword>
<dbReference type="Gene3D" id="3.50.50.60">
    <property type="entry name" value="FAD/NAD(P)-binding domain"/>
    <property type="match status" value="1"/>
</dbReference>
<dbReference type="PANTHER" id="PTHR43747">
    <property type="entry name" value="FAD-BINDING PROTEIN"/>
    <property type="match status" value="1"/>
</dbReference>
<evidence type="ECO:0000256" key="1">
    <source>
        <dbReference type="ARBA" id="ARBA00038396"/>
    </source>
</evidence>
<reference evidence="3 4" key="1">
    <citation type="submission" date="2023-02" db="EMBL/GenBank/DDBJ databases">
        <title>Dictyobacter halimunensis sp. nov., a new member of the class Ktedonobacteria from forest soil in a geothermal area.</title>
        <authorList>
            <person name="Rachmania M.K."/>
            <person name="Ningsih F."/>
            <person name="Sakai Y."/>
            <person name="Yabe S."/>
            <person name="Yokota A."/>
            <person name="Sjamsuridzal W."/>
        </authorList>
    </citation>
    <scope>NUCLEOTIDE SEQUENCE [LARGE SCALE GENOMIC DNA]</scope>
    <source>
        <strain evidence="3 4">S3.2.2.5</strain>
    </source>
</reference>
<proteinExistence type="inferred from homology"/>
<feature type="transmembrane region" description="Helical" evidence="2">
    <location>
        <begin position="6"/>
        <end position="27"/>
    </location>
</feature>
<keyword evidence="4" id="KW-1185">Reference proteome</keyword>
<comment type="caution">
    <text evidence="3">The sequence shown here is derived from an EMBL/GenBank/DDBJ whole genome shotgun (WGS) entry which is preliminary data.</text>
</comment>
<evidence type="ECO:0008006" key="5">
    <source>
        <dbReference type="Google" id="ProtNLM"/>
    </source>
</evidence>
<keyword evidence="2" id="KW-0472">Membrane</keyword>